<reference evidence="3" key="1">
    <citation type="journal article" date="2019" name="Int. J. Syst. Evol. Microbiol.">
        <title>The Global Catalogue of Microorganisms (GCM) 10K type strain sequencing project: providing services to taxonomists for standard genome sequencing and annotation.</title>
        <authorList>
            <consortium name="The Broad Institute Genomics Platform"/>
            <consortium name="The Broad Institute Genome Sequencing Center for Infectious Disease"/>
            <person name="Wu L."/>
            <person name="Ma J."/>
        </authorList>
    </citation>
    <scope>NUCLEOTIDE SEQUENCE [LARGE SCALE GENOMIC DNA]</scope>
    <source>
        <strain evidence="3">TBRC 5832</strain>
    </source>
</reference>
<dbReference type="GO" id="GO:0032259">
    <property type="term" value="P:methylation"/>
    <property type="evidence" value="ECO:0007669"/>
    <property type="project" value="UniProtKB-KW"/>
</dbReference>
<dbReference type="GO" id="GO:0008168">
    <property type="term" value="F:methyltransferase activity"/>
    <property type="evidence" value="ECO:0007669"/>
    <property type="project" value="UniProtKB-KW"/>
</dbReference>
<evidence type="ECO:0000259" key="1">
    <source>
        <dbReference type="Pfam" id="PF13649"/>
    </source>
</evidence>
<keyword evidence="2" id="KW-0808">Transferase</keyword>
<dbReference type="Gene3D" id="2.20.25.570">
    <property type="match status" value="1"/>
</dbReference>
<comment type="caution">
    <text evidence="2">The sequence shown here is derived from an EMBL/GenBank/DDBJ whole genome shotgun (WGS) entry which is preliminary data.</text>
</comment>
<dbReference type="EMBL" id="JBHSBL010000024">
    <property type="protein sequence ID" value="MFC4070448.1"/>
    <property type="molecule type" value="Genomic_DNA"/>
</dbReference>
<organism evidence="2 3">
    <name type="scientific">Actinoplanes subglobosus</name>
    <dbReference type="NCBI Taxonomy" id="1547892"/>
    <lineage>
        <taxon>Bacteria</taxon>
        <taxon>Bacillati</taxon>
        <taxon>Actinomycetota</taxon>
        <taxon>Actinomycetes</taxon>
        <taxon>Micromonosporales</taxon>
        <taxon>Micromonosporaceae</taxon>
        <taxon>Actinoplanes</taxon>
    </lineage>
</organism>
<proteinExistence type="predicted"/>
<dbReference type="Pfam" id="PF13649">
    <property type="entry name" value="Methyltransf_25"/>
    <property type="match status" value="1"/>
</dbReference>
<gene>
    <name evidence="2" type="ORF">ACFO0C_36425</name>
</gene>
<dbReference type="Gene3D" id="3.40.50.150">
    <property type="entry name" value="Vaccinia Virus protein VP39"/>
    <property type="match status" value="1"/>
</dbReference>
<dbReference type="CDD" id="cd02440">
    <property type="entry name" value="AdoMet_MTases"/>
    <property type="match status" value="1"/>
</dbReference>
<keyword evidence="2" id="KW-0489">Methyltransferase</keyword>
<dbReference type="SUPFAM" id="SSF53335">
    <property type="entry name" value="S-adenosyl-L-methionine-dependent methyltransferases"/>
    <property type="match status" value="1"/>
</dbReference>
<keyword evidence="3" id="KW-1185">Reference proteome</keyword>
<dbReference type="InterPro" id="IPR029063">
    <property type="entry name" value="SAM-dependent_MTases_sf"/>
</dbReference>
<dbReference type="RefSeq" id="WP_378071326.1">
    <property type="nucleotide sequence ID" value="NZ_JBHSBL010000024.1"/>
</dbReference>
<dbReference type="Proteomes" id="UP001595867">
    <property type="component" value="Unassembled WGS sequence"/>
</dbReference>
<sequence length="252" mass="27215">MDGNGHFAQQADHWNRWAPHYDADSAGHLDPAPAVHFLHDLAGDGPALELGIGSGRIALPLAERGTPVCGIDASPDMIAVLQHQRGALPVDARIADMADFRAPAPFPFPLVYVAASTFYLLGSAERQLACLNAVSAVLAGDGRFVIEAALPHAVTGNGQQVIVRHVDDDHVRVTLQTHEAAKQLVASQEIRLSTDGTWRMLPSLKRYVPLPELDLMARLAGLDLIARYGGWDRRPLAAASTRHVSVYRPIAR</sequence>
<accession>A0ABV8J5C0</accession>
<dbReference type="InterPro" id="IPR041698">
    <property type="entry name" value="Methyltransf_25"/>
</dbReference>
<evidence type="ECO:0000313" key="3">
    <source>
        <dbReference type="Proteomes" id="UP001595867"/>
    </source>
</evidence>
<evidence type="ECO:0000313" key="2">
    <source>
        <dbReference type="EMBL" id="MFC4070448.1"/>
    </source>
</evidence>
<protein>
    <submittedName>
        <fullName evidence="2">Methyltransferase domain-containing protein</fullName>
    </submittedName>
</protein>
<feature type="domain" description="Methyltransferase" evidence="1">
    <location>
        <begin position="48"/>
        <end position="142"/>
    </location>
</feature>
<name>A0ABV8J5C0_9ACTN</name>